<feature type="compositionally biased region" description="Pro residues" evidence="10">
    <location>
        <begin position="195"/>
        <end position="206"/>
    </location>
</feature>
<dbReference type="PROSITE" id="PS01195">
    <property type="entry name" value="PEPT_TRNA_HYDROL_1"/>
    <property type="match status" value="1"/>
</dbReference>
<evidence type="ECO:0000313" key="11">
    <source>
        <dbReference type="EMBL" id="GAQ20145.1"/>
    </source>
</evidence>
<name>A0A124BR57_9DEIO</name>
<feature type="binding site" evidence="7">
    <location>
        <position position="69"/>
    </location>
    <ligand>
        <name>tRNA</name>
        <dbReference type="ChEBI" id="CHEBI:17843"/>
    </ligand>
</feature>
<dbReference type="EC" id="3.1.1.29" evidence="1 7"/>
<feature type="active site" description="Proton acceptor" evidence="7">
    <location>
        <position position="19"/>
    </location>
</feature>
<dbReference type="PANTHER" id="PTHR17224">
    <property type="entry name" value="PEPTIDYL-TRNA HYDROLASE"/>
    <property type="match status" value="1"/>
</dbReference>
<comment type="subunit">
    <text evidence="7">Monomer.</text>
</comment>
<dbReference type="PANTHER" id="PTHR17224:SF1">
    <property type="entry name" value="PEPTIDYL-TRNA HYDROLASE"/>
    <property type="match status" value="1"/>
</dbReference>
<comment type="caution">
    <text evidence="11">The sequence shown here is derived from an EMBL/GenBank/DDBJ whole genome shotgun (WGS) entry which is preliminary data.</text>
</comment>
<evidence type="ECO:0000256" key="1">
    <source>
        <dbReference type="ARBA" id="ARBA00013260"/>
    </source>
</evidence>
<evidence type="ECO:0000313" key="12">
    <source>
        <dbReference type="Proteomes" id="UP000056209"/>
    </source>
</evidence>
<reference evidence="12" key="1">
    <citation type="submission" date="2015-11" db="EMBL/GenBank/DDBJ databases">
        <title>Draft Genome Sequence of the Radioresistant Bacterium Deinococcus grandis, Isolated from Freshwater Fish in Japan.</title>
        <authorList>
            <person name="Satoh K."/>
            <person name="Onodera T."/>
            <person name="Omoso K."/>
            <person name="Takeda-Yano K."/>
            <person name="Katayama T."/>
            <person name="Oono Y."/>
            <person name="Narumi I."/>
        </authorList>
    </citation>
    <scope>NUCLEOTIDE SEQUENCE [LARGE SCALE GENOMIC DNA]</scope>
    <source>
        <strain evidence="12">ATCC 43672</strain>
    </source>
</reference>
<evidence type="ECO:0000256" key="2">
    <source>
        <dbReference type="ARBA" id="ARBA00022555"/>
    </source>
</evidence>
<feature type="site" description="Stabilizes the basic form of H active site to accept a proton" evidence="7">
    <location>
        <position position="94"/>
    </location>
</feature>
<dbReference type="Proteomes" id="UP000056209">
    <property type="component" value="Unassembled WGS sequence"/>
</dbReference>
<feature type="region of interest" description="Disordered" evidence="10">
    <location>
        <begin position="186"/>
        <end position="238"/>
    </location>
</feature>
<feature type="binding site" evidence="7">
    <location>
        <position position="14"/>
    </location>
    <ligand>
        <name>tRNA</name>
        <dbReference type="ChEBI" id="CHEBI:17843"/>
    </ligand>
</feature>
<dbReference type="FunFam" id="3.40.50.1470:FF:000001">
    <property type="entry name" value="Peptidyl-tRNA hydrolase"/>
    <property type="match status" value="1"/>
</dbReference>
<proteinExistence type="inferred from homology"/>
<dbReference type="AlphaFoldDB" id="A0A124BR57"/>
<dbReference type="GO" id="GO:0005737">
    <property type="term" value="C:cytoplasm"/>
    <property type="evidence" value="ECO:0007669"/>
    <property type="project" value="UniProtKB-SubCell"/>
</dbReference>
<keyword evidence="12" id="KW-1185">Reference proteome</keyword>
<dbReference type="SUPFAM" id="SSF53178">
    <property type="entry name" value="Peptidyl-tRNA hydrolase-like"/>
    <property type="match status" value="1"/>
</dbReference>
<dbReference type="Pfam" id="PF01195">
    <property type="entry name" value="Pept_tRNA_hydro"/>
    <property type="match status" value="1"/>
</dbReference>
<protein>
    <recommendedName>
        <fullName evidence="6 7">Peptidyl-tRNA hydrolase</fullName>
        <shortName evidence="7">Pth</shortName>
        <ecNumber evidence="1 7">3.1.1.29</ecNumber>
    </recommendedName>
</protein>
<dbReference type="InterPro" id="IPR036416">
    <property type="entry name" value="Pept_tRNA_hydro_sf"/>
</dbReference>
<evidence type="ECO:0000256" key="5">
    <source>
        <dbReference type="ARBA" id="ARBA00038063"/>
    </source>
</evidence>
<comment type="similarity">
    <text evidence="5 7 9">Belongs to the PTH family.</text>
</comment>
<dbReference type="InterPro" id="IPR018171">
    <property type="entry name" value="Pept_tRNA_hydro_CS"/>
</dbReference>
<evidence type="ECO:0000256" key="9">
    <source>
        <dbReference type="RuleBase" id="RU004320"/>
    </source>
</evidence>
<dbReference type="CDD" id="cd00462">
    <property type="entry name" value="PTH"/>
    <property type="match status" value="1"/>
</dbReference>
<gene>
    <name evidence="7" type="primary">pth</name>
    <name evidence="11" type="ORF">DEIGR_100172</name>
</gene>
<evidence type="ECO:0000256" key="6">
    <source>
        <dbReference type="ARBA" id="ARBA00050038"/>
    </source>
</evidence>
<comment type="catalytic activity">
    <reaction evidence="7 8">
        <text>an N-acyl-L-alpha-aminoacyl-tRNA + H2O = an N-acyl-L-amino acid + a tRNA + H(+)</text>
        <dbReference type="Rhea" id="RHEA:54448"/>
        <dbReference type="Rhea" id="RHEA-COMP:10123"/>
        <dbReference type="Rhea" id="RHEA-COMP:13883"/>
        <dbReference type="ChEBI" id="CHEBI:15377"/>
        <dbReference type="ChEBI" id="CHEBI:15378"/>
        <dbReference type="ChEBI" id="CHEBI:59874"/>
        <dbReference type="ChEBI" id="CHEBI:78442"/>
        <dbReference type="ChEBI" id="CHEBI:138191"/>
        <dbReference type="EC" id="3.1.1.29"/>
    </reaction>
</comment>
<dbReference type="NCBIfam" id="TIGR00447">
    <property type="entry name" value="pth"/>
    <property type="match status" value="1"/>
</dbReference>
<dbReference type="GO" id="GO:0000049">
    <property type="term" value="F:tRNA binding"/>
    <property type="evidence" value="ECO:0007669"/>
    <property type="project" value="UniProtKB-UniRule"/>
</dbReference>
<keyword evidence="7" id="KW-0963">Cytoplasm</keyword>
<dbReference type="OrthoDB" id="9800507at2"/>
<dbReference type="EMBL" id="BCMS01000001">
    <property type="protein sequence ID" value="GAQ20145.1"/>
    <property type="molecule type" value="Genomic_DNA"/>
</dbReference>
<evidence type="ECO:0000256" key="4">
    <source>
        <dbReference type="ARBA" id="ARBA00022884"/>
    </source>
</evidence>
<evidence type="ECO:0000256" key="10">
    <source>
        <dbReference type="SAM" id="MobiDB-lite"/>
    </source>
</evidence>
<evidence type="ECO:0000256" key="8">
    <source>
        <dbReference type="RuleBase" id="RU000673"/>
    </source>
</evidence>
<sequence length="238" mass="25260">MKIIVGLGNPGAQYAQTRHNVGWLVLDELARRAGASWRREGKDAELAEVRLGAGVGAKVLLVRPLTFMNASGKAVAPLMSFYKLGGESLLVLQDDLDSPFGLLRVRMGGRHGGQNGVRDIIRLLGHEAFARVKVGISRPPAGWAVPDWVLSRWREEEKADLAELVRLGANAAEVWATSGLAEAQGQFNGTDLRPKPPAPPKPPKPAPAGEAVPTGRTLPDAPAGAAHTGGRVEKTEEG</sequence>
<dbReference type="HAMAP" id="MF_00083">
    <property type="entry name" value="Pept_tRNA_hydro_bact"/>
    <property type="match status" value="1"/>
</dbReference>
<dbReference type="GO" id="GO:0006515">
    <property type="term" value="P:protein quality control for misfolded or incompletely synthesized proteins"/>
    <property type="evidence" value="ECO:0007669"/>
    <property type="project" value="UniProtKB-UniRule"/>
</dbReference>
<keyword evidence="4 7" id="KW-0694">RNA-binding</keyword>
<evidence type="ECO:0000256" key="7">
    <source>
        <dbReference type="HAMAP-Rule" id="MF_00083"/>
    </source>
</evidence>
<feature type="binding site" evidence="7">
    <location>
        <position position="67"/>
    </location>
    <ligand>
        <name>tRNA</name>
        <dbReference type="ChEBI" id="CHEBI:17843"/>
    </ligand>
</feature>
<comment type="subcellular location">
    <subcellularLocation>
        <location evidence="7">Cytoplasm</location>
    </subcellularLocation>
</comment>
<dbReference type="GO" id="GO:0072344">
    <property type="term" value="P:rescue of stalled ribosome"/>
    <property type="evidence" value="ECO:0007669"/>
    <property type="project" value="UniProtKB-UniRule"/>
</dbReference>
<feature type="site" description="Discriminates between blocked and unblocked aminoacyl-tRNA" evidence="7">
    <location>
        <position position="9"/>
    </location>
</feature>
<evidence type="ECO:0000256" key="3">
    <source>
        <dbReference type="ARBA" id="ARBA00022801"/>
    </source>
</evidence>
<comment type="function">
    <text evidence="7">Hydrolyzes ribosome-free peptidyl-tRNAs (with 1 or more amino acids incorporated), which drop off the ribosome during protein synthesis, or as a result of ribosome stalling.</text>
</comment>
<keyword evidence="3 7" id="KW-0378">Hydrolase</keyword>
<dbReference type="GO" id="GO:0004045">
    <property type="term" value="F:peptidyl-tRNA hydrolase activity"/>
    <property type="evidence" value="ECO:0007669"/>
    <property type="project" value="UniProtKB-UniRule"/>
</dbReference>
<dbReference type="InterPro" id="IPR001328">
    <property type="entry name" value="Pept_tRNA_hydro"/>
</dbReference>
<keyword evidence="2 7" id="KW-0820">tRNA-binding</keyword>
<comment type="function">
    <text evidence="7">Catalyzes the release of premature peptidyl moieties from peptidyl-tRNA molecules trapped in stalled 50S ribosomal subunits, and thus maintains levels of free tRNAs and 50S ribosomes.</text>
</comment>
<accession>A0A124BR57</accession>
<dbReference type="Gene3D" id="3.40.50.1470">
    <property type="entry name" value="Peptidyl-tRNA hydrolase"/>
    <property type="match status" value="1"/>
</dbReference>
<feature type="binding site" evidence="7">
    <location>
        <position position="115"/>
    </location>
    <ligand>
        <name>tRNA</name>
        <dbReference type="ChEBI" id="CHEBI:17843"/>
    </ligand>
</feature>
<organism evidence="11 12">
    <name type="scientific">Deinococcus grandis</name>
    <dbReference type="NCBI Taxonomy" id="57498"/>
    <lineage>
        <taxon>Bacteria</taxon>
        <taxon>Thermotogati</taxon>
        <taxon>Deinococcota</taxon>
        <taxon>Deinococci</taxon>
        <taxon>Deinococcales</taxon>
        <taxon>Deinococcaceae</taxon>
        <taxon>Deinococcus</taxon>
    </lineage>
</organism>
<dbReference type="RefSeq" id="WP_083523878.1">
    <property type="nucleotide sequence ID" value="NZ_BCMS01000001.1"/>
</dbReference>